<name>A0ABR0AV58_9CRUS</name>
<evidence type="ECO:0000313" key="2">
    <source>
        <dbReference type="Proteomes" id="UP001234178"/>
    </source>
</evidence>
<sequence length="90" mass="10329">MDVNKPPPRIRLCLAALRKRDACKNTGVELPSASIRIVGHVTRNRWLSRDLSLIDKMKLLRNAVQPDVQGVALSEQQYDTERLHPSRRCR</sequence>
<accession>A0ABR0AV58</accession>
<reference evidence="1 2" key="1">
    <citation type="journal article" date="2023" name="Nucleic Acids Res.">
        <title>The hologenome of Daphnia magna reveals possible DNA methylation and microbiome-mediated evolution of the host genome.</title>
        <authorList>
            <person name="Chaturvedi A."/>
            <person name="Li X."/>
            <person name="Dhandapani V."/>
            <person name="Marshall H."/>
            <person name="Kissane S."/>
            <person name="Cuenca-Cambronero M."/>
            <person name="Asole G."/>
            <person name="Calvet F."/>
            <person name="Ruiz-Romero M."/>
            <person name="Marangio P."/>
            <person name="Guigo R."/>
            <person name="Rago D."/>
            <person name="Mirbahai L."/>
            <person name="Eastwood N."/>
            <person name="Colbourne J.K."/>
            <person name="Zhou J."/>
            <person name="Mallon E."/>
            <person name="Orsini L."/>
        </authorList>
    </citation>
    <scope>NUCLEOTIDE SEQUENCE [LARGE SCALE GENOMIC DNA]</scope>
    <source>
        <strain evidence="1">LRV0_1</strain>
    </source>
</reference>
<keyword evidence="2" id="KW-1185">Reference proteome</keyword>
<protein>
    <submittedName>
        <fullName evidence="1">Uncharacterized protein</fullName>
    </submittedName>
</protein>
<proteinExistence type="predicted"/>
<organism evidence="1 2">
    <name type="scientific">Daphnia magna</name>
    <dbReference type="NCBI Taxonomy" id="35525"/>
    <lineage>
        <taxon>Eukaryota</taxon>
        <taxon>Metazoa</taxon>
        <taxon>Ecdysozoa</taxon>
        <taxon>Arthropoda</taxon>
        <taxon>Crustacea</taxon>
        <taxon>Branchiopoda</taxon>
        <taxon>Diplostraca</taxon>
        <taxon>Cladocera</taxon>
        <taxon>Anomopoda</taxon>
        <taxon>Daphniidae</taxon>
        <taxon>Daphnia</taxon>
    </lineage>
</organism>
<gene>
    <name evidence="1" type="ORF">OUZ56_022017</name>
</gene>
<dbReference type="EMBL" id="JAOYFB010000039">
    <property type="protein sequence ID" value="KAK4029001.1"/>
    <property type="molecule type" value="Genomic_DNA"/>
</dbReference>
<comment type="caution">
    <text evidence="1">The sequence shown here is derived from an EMBL/GenBank/DDBJ whole genome shotgun (WGS) entry which is preliminary data.</text>
</comment>
<evidence type="ECO:0000313" key="1">
    <source>
        <dbReference type="EMBL" id="KAK4029001.1"/>
    </source>
</evidence>
<dbReference type="Proteomes" id="UP001234178">
    <property type="component" value="Unassembled WGS sequence"/>
</dbReference>